<sequence length="176" mass="19349">MQGYKWKRGATTKANAEDETDSYDRNGKKGKKGKKDKKEKKEDTCSHSVPRPPPVPGARGEQYGELLRPAAGCGCVLSTPYSYSCKRSPKDAEDQLEAAEGASHAAKKVHGAAFTVRAFLLLPRLLHNQTDWDAVLDAVPYGFALPEKWIRPVGEETAKMVAYLAEFVAKQARGKK</sequence>
<evidence type="ECO:0000313" key="2">
    <source>
        <dbReference type="EMBL" id="TFY53063.1"/>
    </source>
</evidence>
<dbReference type="STRING" id="205917.A0A4Y9XUG5"/>
<dbReference type="OrthoDB" id="2982010at2759"/>
<dbReference type="AlphaFoldDB" id="A0A4Y9XUG5"/>
<comment type="caution">
    <text evidence="2">The sequence shown here is derived from an EMBL/GenBank/DDBJ whole genome shotgun (WGS) entry which is preliminary data.</text>
</comment>
<name>A0A4Y9XUG5_9AGAM</name>
<dbReference type="SUPFAM" id="SSF53187">
    <property type="entry name" value="Zn-dependent exopeptidases"/>
    <property type="match status" value="1"/>
</dbReference>
<proteinExistence type="predicted"/>
<dbReference type="EMBL" id="SEOQ01001207">
    <property type="protein sequence ID" value="TFY53063.1"/>
    <property type="molecule type" value="Genomic_DNA"/>
</dbReference>
<organism evidence="2 3">
    <name type="scientific">Dentipellis fragilis</name>
    <dbReference type="NCBI Taxonomy" id="205917"/>
    <lineage>
        <taxon>Eukaryota</taxon>
        <taxon>Fungi</taxon>
        <taxon>Dikarya</taxon>
        <taxon>Basidiomycota</taxon>
        <taxon>Agaricomycotina</taxon>
        <taxon>Agaricomycetes</taxon>
        <taxon>Russulales</taxon>
        <taxon>Hericiaceae</taxon>
        <taxon>Dentipellis</taxon>
    </lineage>
</organism>
<feature type="region of interest" description="Disordered" evidence="1">
    <location>
        <begin position="1"/>
        <end position="61"/>
    </location>
</feature>
<dbReference type="Proteomes" id="UP000298327">
    <property type="component" value="Unassembled WGS sequence"/>
</dbReference>
<gene>
    <name evidence="2" type="ORF">EVG20_g10282</name>
</gene>
<evidence type="ECO:0000256" key="1">
    <source>
        <dbReference type="SAM" id="MobiDB-lite"/>
    </source>
</evidence>
<reference evidence="2 3" key="1">
    <citation type="submission" date="2019-02" db="EMBL/GenBank/DDBJ databases">
        <title>Genome sequencing of the rare red list fungi Dentipellis fragilis.</title>
        <authorList>
            <person name="Buettner E."/>
            <person name="Kellner H."/>
        </authorList>
    </citation>
    <scope>NUCLEOTIDE SEQUENCE [LARGE SCALE GENOMIC DNA]</scope>
    <source>
        <strain evidence="2 3">DSM 105465</strain>
    </source>
</reference>
<protein>
    <submittedName>
        <fullName evidence="2">Uncharacterized protein</fullName>
    </submittedName>
</protein>
<feature type="compositionally biased region" description="Basic residues" evidence="1">
    <location>
        <begin position="28"/>
        <end position="38"/>
    </location>
</feature>
<evidence type="ECO:0000313" key="3">
    <source>
        <dbReference type="Proteomes" id="UP000298327"/>
    </source>
</evidence>
<feature type="compositionally biased region" description="Basic residues" evidence="1">
    <location>
        <begin position="1"/>
        <end position="10"/>
    </location>
</feature>
<keyword evidence="3" id="KW-1185">Reference proteome</keyword>
<dbReference type="Gene3D" id="3.40.630.10">
    <property type="entry name" value="Zn peptidases"/>
    <property type="match status" value="1"/>
</dbReference>
<accession>A0A4Y9XUG5</accession>